<reference evidence="2 3" key="1">
    <citation type="journal article" date="2009" name="Int. J. Syst. Evol. Microbiol.">
        <title>Paenibacillus contaminans sp. nov., isolated from a contaminated laboratory plate.</title>
        <authorList>
            <person name="Chou J.H."/>
            <person name="Lee J.H."/>
            <person name="Lin M.C."/>
            <person name="Chang P.S."/>
            <person name="Arun A.B."/>
            <person name="Young C.C."/>
            <person name="Chen W.M."/>
        </authorList>
    </citation>
    <scope>NUCLEOTIDE SEQUENCE [LARGE SCALE GENOMIC DNA]</scope>
    <source>
        <strain evidence="2 3">CKOBP-6</strain>
    </source>
</reference>
<dbReference type="OrthoDB" id="9800872at2"/>
<evidence type="ECO:0000259" key="1">
    <source>
        <dbReference type="PROSITE" id="PS50206"/>
    </source>
</evidence>
<dbReference type="PANTHER" id="PTHR43031:SF17">
    <property type="entry name" value="SULFURTRANSFERASE YTWF-RELATED"/>
    <property type="match status" value="1"/>
</dbReference>
<dbReference type="InterPro" id="IPR001763">
    <property type="entry name" value="Rhodanese-like_dom"/>
</dbReference>
<keyword evidence="3" id="KW-1185">Reference proteome</keyword>
<dbReference type="EMBL" id="QMFB01000010">
    <property type="protein sequence ID" value="RAV19887.1"/>
    <property type="molecule type" value="Genomic_DNA"/>
</dbReference>
<feature type="domain" description="Rhodanese" evidence="1">
    <location>
        <begin position="18"/>
        <end position="98"/>
    </location>
</feature>
<comment type="caution">
    <text evidence="2">The sequence shown here is derived from an EMBL/GenBank/DDBJ whole genome shotgun (WGS) entry which is preliminary data.</text>
</comment>
<accession>A0A329MPN9</accession>
<dbReference type="AlphaFoldDB" id="A0A329MPN9"/>
<dbReference type="InterPro" id="IPR036873">
    <property type="entry name" value="Rhodanese-like_dom_sf"/>
</dbReference>
<evidence type="ECO:0000313" key="3">
    <source>
        <dbReference type="Proteomes" id="UP000250369"/>
    </source>
</evidence>
<gene>
    <name evidence="2" type="ORF">DQG23_18345</name>
</gene>
<sequence>MQPIGTITPAELKARLQKGETPTMIDVREDEEVAAGMIPGAKHIPLGQLPLRHSEIPQTEEIIMICRSGNRSGKACDFLQQQGYGGLKNMVGGMLDWE</sequence>
<dbReference type="Proteomes" id="UP000250369">
    <property type="component" value="Unassembled WGS sequence"/>
</dbReference>
<dbReference type="PROSITE" id="PS50206">
    <property type="entry name" value="RHODANESE_3"/>
    <property type="match status" value="1"/>
</dbReference>
<dbReference type="InterPro" id="IPR050229">
    <property type="entry name" value="GlpE_sulfurtransferase"/>
</dbReference>
<dbReference type="SUPFAM" id="SSF52821">
    <property type="entry name" value="Rhodanese/Cell cycle control phosphatase"/>
    <property type="match status" value="1"/>
</dbReference>
<dbReference type="CDD" id="cd00158">
    <property type="entry name" value="RHOD"/>
    <property type="match status" value="1"/>
</dbReference>
<protein>
    <submittedName>
        <fullName evidence="2">Rhodanese-like domain-containing protein</fullName>
    </submittedName>
</protein>
<dbReference type="RefSeq" id="WP_113032317.1">
    <property type="nucleotide sequence ID" value="NZ_QMFB01000010.1"/>
</dbReference>
<evidence type="ECO:0000313" key="2">
    <source>
        <dbReference type="EMBL" id="RAV19887.1"/>
    </source>
</evidence>
<dbReference type="Gene3D" id="3.40.250.10">
    <property type="entry name" value="Rhodanese-like domain"/>
    <property type="match status" value="1"/>
</dbReference>
<organism evidence="2 3">
    <name type="scientific">Paenibacillus contaminans</name>
    <dbReference type="NCBI Taxonomy" id="450362"/>
    <lineage>
        <taxon>Bacteria</taxon>
        <taxon>Bacillati</taxon>
        <taxon>Bacillota</taxon>
        <taxon>Bacilli</taxon>
        <taxon>Bacillales</taxon>
        <taxon>Paenibacillaceae</taxon>
        <taxon>Paenibacillus</taxon>
    </lineage>
</organism>
<dbReference type="Pfam" id="PF00581">
    <property type="entry name" value="Rhodanese"/>
    <property type="match status" value="1"/>
</dbReference>
<name>A0A329MPN9_9BACL</name>
<proteinExistence type="predicted"/>
<dbReference type="PANTHER" id="PTHR43031">
    <property type="entry name" value="FAD-DEPENDENT OXIDOREDUCTASE"/>
    <property type="match status" value="1"/>
</dbReference>
<dbReference type="SMART" id="SM00450">
    <property type="entry name" value="RHOD"/>
    <property type="match status" value="1"/>
</dbReference>